<proteinExistence type="predicted"/>
<dbReference type="GeneID" id="54988618"/>
<accession>A0A2K9VCG2</accession>
<name>A0A2K9VCG2_9CAUD</name>
<protein>
    <submittedName>
        <fullName evidence="1">Uncharacterized protein</fullName>
    </submittedName>
</protein>
<dbReference type="RefSeq" id="YP_009798173.1">
    <property type="nucleotide sequence ID" value="NC_047924.1"/>
</dbReference>
<organism evidence="1 2">
    <name type="scientific">Lactobacillus phage Bacchae</name>
    <dbReference type="NCBI Taxonomy" id="2079429"/>
    <lineage>
        <taxon>Viruses</taxon>
        <taxon>Duplodnaviria</taxon>
        <taxon>Heunggongvirae</taxon>
        <taxon>Uroviricota</taxon>
        <taxon>Caudoviricetes</taxon>
        <taxon>Herelleviridae</taxon>
        <taxon>Harbinvirus</taxon>
        <taxon>Harbinvirus bacchae</taxon>
    </lineage>
</organism>
<evidence type="ECO:0000313" key="2">
    <source>
        <dbReference type="Proteomes" id="UP000241463"/>
    </source>
</evidence>
<dbReference type="Proteomes" id="UP000241463">
    <property type="component" value="Segment"/>
</dbReference>
<dbReference type="EMBL" id="MG765277">
    <property type="protein sequence ID" value="AUV59889.1"/>
    <property type="molecule type" value="Genomic_DNA"/>
</dbReference>
<sequence>MTKDEMESLFIDDGIELTDDLGQAIYLFNNGLMVSGEYCDGYRGTDHRTLLDELDNSATYEELHQNYKVARLVPESMTALVSGLQLDAGKIDLLSNYGYTIENY</sequence>
<evidence type="ECO:0000313" key="1">
    <source>
        <dbReference type="EMBL" id="AUV59889.1"/>
    </source>
</evidence>
<keyword evidence="2" id="KW-1185">Reference proteome</keyword>
<dbReference type="KEGG" id="vg:54988618"/>
<reference evidence="1 2" key="1">
    <citation type="submission" date="2018-01" db="EMBL/GenBank/DDBJ databases">
        <title>Lactobacillus phages that infect wine-derived L. plantarum strains.</title>
        <authorList>
            <person name="Kyrkou I."/>
            <person name="Hestbjerg Hansen L."/>
        </authorList>
    </citation>
    <scope>NUCLEOTIDE SEQUENCE [LARGE SCALE GENOMIC DNA]</scope>
</reference>